<proteinExistence type="predicted"/>
<evidence type="ECO:0000313" key="3">
    <source>
        <dbReference type="Proteomes" id="UP001055167"/>
    </source>
</evidence>
<dbReference type="EMBL" id="BPQH01000009">
    <property type="protein sequence ID" value="GJD50290.1"/>
    <property type="molecule type" value="Genomic_DNA"/>
</dbReference>
<reference evidence="2" key="1">
    <citation type="journal article" date="2021" name="Front. Microbiol.">
        <title>Comprehensive Comparative Genomics and Phenotyping of Methylobacterium Species.</title>
        <authorList>
            <person name="Alessa O."/>
            <person name="Ogura Y."/>
            <person name="Fujitani Y."/>
            <person name="Takami H."/>
            <person name="Hayashi T."/>
            <person name="Sahin N."/>
            <person name="Tani A."/>
        </authorList>
    </citation>
    <scope>NUCLEOTIDE SEQUENCE</scope>
    <source>
        <strain evidence="2">KCTC 52305</strain>
    </source>
</reference>
<accession>A0ABQ4R004</accession>
<reference evidence="2" key="2">
    <citation type="submission" date="2021-08" db="EMBL/GenBank/DDBJ databases">
        <authorList>
            <person name="Tani A."/>
            <person name="Ola A."/>
            <person name="Ogura Y."/>
            <person name="Katsura K."/>
            <person name="Hayashi T."/>
        </authorList>
    </citation>
    <scope>NUCLEOTIDE SEQUENCE</scope>
    <source>
        <strain evidence="2">KCTC 52305</strain>
    </source>
</reference>
<dbReference type="RefSeq" id="WP_162501389.1">
    <property type="nucleotide sequence ID" value="NZ_BPQH01000009.1"/>
</dbReference>
<protein>
    <submittedName>
        <fullName evidence="2">Uncharacterized protein</fullName>
    </submittedName>
</protein>
<sequence length="54" mass="5934">MEQPNPWRRQDAKRILSLRGVLLVVVGVAIGVIGLFFAAGDLVLSWGLEAPTFR</sequence>
<keyword evidence="3" id="KW-1185">Reference proteome</keyword>
<evidence type="ECO:0000313" key="2">
    <source>
        <dbReference type="EMBL" id="GJD50290.1"/>
    </source>
</evidence>
<organism evidence="2 3">
    <name type="scientific">Methylobacterium crusticola</name>
    <dbReference type="NCBI Taxonomy" id="1697972"/>
    <lineage>
        <taxon>Bacteria</taxon>
        <taxon>Pseudomonadati</taxon>
        <taxon>Pseudomonadota</taxon>
        <taxon>Alphaproteobacteria</taxon>
        <taxon>Hyphomicrobiales</taxon>
        <taxon>Methylobacteriaceae</taxon>
        <taxon>Methylobacterium</taxon>
    </lineage>
</organism>
<keyword evidence="1" id="KW-1133">Transmembrane helix</keyword>
<dbReference type="Proteomes" id="UP001055167">
    <property type="component" value="Unassembled WGS sequence"/>
</dbReference>
<name>A0ABQ4R004_9HYPH</name>
<keyword evidence="1" id="KW-0472">Membrane</keyword>
<evidence type="ECO:0000256" key="1">
    <source>
        <dbReference type="SAM" id="Phobius"/>
    </source>
</evidence>
<comment type="caution">
    <text evidence="2">The sequence shown here is derived from an EMBL/GenBank/DDBJ whole genome shotgun (WGS) entry which is preliminary data.</text>
</comment>
<gene>
    <name evidence="2" type="ORF">OPKNFCMD_3029</name>
</gene>
<keyword evidence="1" id="KW-0812">Transmembrane</keyword>
<feature type="transmembrane region" description="Helical" evidence="1">
    <location>
        <begin position="21"/>
        <end position="48"/>
    </location>
</feature>